<dbReference type="RefSeq" id="XP_022097777.1">
    <property type="nucleotide sequence ID" value="XM_022242085.1"/>
</dbReference>
<feature type="domain" description="MAM" evidence="4">
    <location>
        <begin position="1113"/>
        <end position="1282"/>
    </location>
</feature>
<evidence type="ECO:0000313" key="6">
    <source>
        <dbReference type="RefSeq" id="XP_022097777.1"/>
    </source>
</evidence>
<dbReference type="Proteomes" id="UP000694845">
    <property type="component" value="Unplaced"/>
</dbReference>
<dbReference type="OrthoDB" id="412155at2759"/>
<feature type="domain" description="MAM" evidence="4">
    <location>
        <begin position="456"/>
        <end position="620"/>
    </location>
</feature>
<dbReference type="PRINTS" id="PR00020">
    <property type="entry name" value="MAMDOMAIN"/>
</dbReference>
<feature type="domain" description="MAM" evidence="4">
    <location>
        <begin position="951"/>
        <end position="1111"/>
    </location>
</feature>
<dbReference type="SMART" id="SM00137">
    <property type="entry name" value="MAM"/>
    <property type="match status" value="8"/>
</dbReference>
<dbReference type="PROSITE" id="PS50060">
    <property type="entry name" value="MAM_2"/>
    <property type="match status" value="8"/>
</dbReference>
<evidence type="ECO:0000256" key="1">
    <source>
        <dbReference type="ARBA" id="ARBA00022737"/>
    </source>
</evidence>
<dbReference type="SUPFAM" id="SSF49899">
    <property type="entry name" value="Concanavalin A-like lectins/glucanases"/>
    <property type="match status" value="8"/>
</dbReference>
<sequence length="1289" mass="142087">MYTEATNQRQGDVARLISPPFVPDQSTQTVCWRFYYHMFGDEMGTLRVKVFGDPNILWSMSSNFGDQWFLGEVEHTSQTAYQMVFEGEIGIGDRSDMAIDHISKIAGPCPAQGSCDFERDTCTWSNRQDDLFDWVRLNSGTASQYTGPSADHTCGVSGFCAPGFFLYIETSSPRVPGDYARLASSFLTPGQDFCMTFWYHMYGVDIGELLVLKSTLSSEAVIWFLSGQQSTNSTDWKYGQVGVTDSNPFQVMFEGVVGKSFAGDIAIDDVLFLPGLCNAFPTIADPTQYGFNATCDFEASLCSWQQARDDQFDWTRYQGSTPSVDTGPSGDHTTGSGYYIYTEASSPRLALERARITTRTLNPTSLLGNCLSFWYHMTGSSMGTLNLFMTSLANGTDTTLWSKTREQDGDWLLGQRTIRSDQAFTITFEGIIGSNFYSDIALDDIIYTQGPCPPPRECDFELDFCEWEQVSSIDDFDWTRPRGVDIHPGQGTRLPDKTTGSSTGHFAYIDETARQAGDTATLVNPNFPAIPDGECLRFWYYVHGIGVGSLKVFQYFPNTTSLGARMWGKSGDQGDQWRLGRVTLQANLPFLAAFVGTVGSTGQGDVAIDDVEVTIGPCPLAGYCDFEDGFCSWTNEGTLDDLDFVRGSGTTDSLETGPSFDHTKGTTEGHYVFLETSGFLVGQEAWLVSEHLDATQGDCFMLWYHMYGQGVKQLDVYQQDPDTQNKILLQSVIGNQGDAWYELAINVTSPLQPYQMVIVGVVGFNYTSDIAVDDISVQPGFCGVPSPYDCNFEQGLCSYTQSQDDDFDWTRSQGSTSSVDTGPSSDHTTDTAQGWYLYIETSSPRVQNDRARLESNLIARNRPVCVEFWYHMYGADIDTLNVFVRPNGTSLGQPLWSKSGTLDDQWYLGQFPVSNSGPYQIIYEGIVGGSYQADIAIDDLALYDGECKGAAVCTFQEDSVCGYQQDTTDDFDWTQLSGPTPSQNTGPTSDATYGTAYGRYMYAEATGQSAGDVSRLLSPVFTPGAGVTDVCWKFSYHMFGPDMGTLAFWPNGDSNPSWSVSGDNGNQWVTAQVNIQRSSPYRVVFQATRGNGELSDVAIDDVNYVPSACQVGGSCNFEDDICTWRHSLDGVFQWLRSRGITPSTLTGPSVDHTTSSGLGYYIYTEASSPRVVGDNAILESQVYSPTDPSSGTCFTFWYNMYGLNIGDLVMYQVKDLGGSRTATVLWTLIGQQSTSELDWRYGQFPVTSDEDYQILIEGIIGADYTGDIAVDDILITNGTCTIQFIGVFE</sequence>
<dbReference type="InterPro" id="IPR013320">
    <property type="entry name" value="ConA-like_dom_sf"/>
</dbReference>
<feature type="domain" description="MAM" evidence="4">
    <location>
        <begin position="293"/>
        <end position="454"/>
    </location>
</feature>
<feature type="domain" description="MAM" evidence="4">
    <location>
        <begin position="1"/>
        <end position="111"/>
    </location>
</feature>
<dbReference type="GeneID" id="110983119"/>
<dbReference type="Pfam" id="PF00629">
    <property type="entry name" value="MAM"/>
    <property type="match status" value="8"/>
</dbReference>
<dbReference type="OMA" id="MMYISAR"/>
<evidence type="ECO:0000259" key="4">
    <source>
        <dbReference type="PROSITE" id="PS50060"/>
    </source>
</evidence>
<reference evidence="6" key="1">
    <citation type="submission" date="2025-08" db="UniProtKB">
        <authorList>
            <consortium name="RefSeq"/>
        </authorList>
    </citation>
    <scope>IDENTIFICATION</scope>
</reference>
<dbReference type="FunFam" id="2.60.120.200:FF:000128">
    <property type="entry name" value="enteropeptidase isoform X2"/>
    <property type="match status" value="1"/>
</dbReference>
<name>A0A8B7YYK9_ACAPL</name>
<dbReference type="FunFam" id="2.60.120.200:FF:000182">
    <property type="entry name" value="MAM and LDL-receptor class A domain-containing protein 1"/>
    <property type="match status" value="1"/>
</dbReference>
<keyword evidence="5" id="KW-1185">Reference proteome</keyword>
<dbReference type="KEGG" id="aplc:110983119"/>
<evidence type="ECO:0000313" key="5">
    <source>
        <dbReference type="Proteomes" id="UP000694845"/>
    </source>
</evidence>
<dbReference type="GO" id="GO:0016020">
    <property type="term" value="C:membrane"/>
    <property type="evidence" value="ECO:0007669"/>
    <property type="project" value="InterPro"/>
</dbReference>
<feature type="domain" description="MAM" evidence="4">
    <location>
        <begin position="113"/>
        <end position="279"/>
    </location>
</feature>
<organism evidence="5 6">
    <name type="scientific">Acanthaster planci</name>
    <name type="common">Crown-of-thorns starfish</name>
    <dbReference type="NCBI Taxonomy" id="133434"/>
    <lineage>
        <taxon>Eukaryota</taxon>
        <taxon>Metazoa</taxon>
        <taxon>Echinodermata</taxon>
        <taxon>Eleutherozoa</taxon>
        <taxon>Asterozoa</taxon>
        <taxon>Asteroidea</taxon>
        <taxon>Valvatacea</taxon>
        <taxon>Valvatida</taxon>
        <taxon>Acanthasteridae</taxon>
        <taxon>Acanthaster</taxon>
    </lineage>
</organism>
<protein>
    <submittedName>
        <fullName evidence="6">MAM and LDL-receptor class A domain-containing protein 2-like</fullName>
    </submittedName>
</protein>
<keyword evidence="1" id="KW-0677">Repeat</keyword>
<feature type="compositionally biased region" description="Polar residues" evidence="3">
    <location>
        <begin position="810"/>
        <end position="828"/>
    </location>
</feature>
<evidence type="ECO:0000256" key="2">
    <source>
        <dbReference type="ARBA" id="ARBA00023157"/>
    </source>
</evidence>
<dbReference type="PROSITE" id="PS00740">
    <property type="entry name" value="MAM_1"/>
    <property type="match status" value="2"/>
</dbReference>
<gene>
    <name evidence="6" type="primary">LOC110983119</name>
</gene>
<dbReference type="Gene3D" id="2.60.120.200">
    <property type="match status" value="8"/>
</dbReference>
<feature type="domain" description="MAM" evidence="4">
    <location>
        <begin position="622"/>
        <end position="784"/>
    </location>
</feature>
<dbReference type="PANTHER" id="PTHR23282">
    <property type="entry name" value="APICAL ENDOSOMAL GLYCOPROTEIN PRECURSOR"/>
    <property type="match status" value="1"/>
</dbReference>
<accession>A0A8B7YYK9</accession>
<evidence type="ECO:0000256" key="3">
    <source>
        <dbReference type="SAM" id="MobiDB-lite"/>
    </source>
</evidence>
<feature type="region of interest" description="Disordered" evidence="3">
    <location>
        <begin position="808"/>
        <end position="828"/>
    </location>
</feature>
<dbReference type="PANTHER" id="PTHR23282:SF101">
    <property type="entry name" value="MAM DOMAIN-CONTAINING PROTEIN"/>
    <property type="match status" value="1"/>
</dbReference>
<dbReference type="InterPro" id="IPR051560">
    <property type="entry name" value="MAM_domain-containing"/>
</dbReference>
<dbReference type="InterPro" id="IPR000998">
    <property type="entry name" value="MAM_dom"/>
</dbReference>
<proteinExistence type="predicted"/>
<keyword evidence="2" id="KW-1015">Disulfide bond</keyword>
<dbReference type="CDD" id="cd06263">
    <property type="entry name" value="MAM"/>
    <property type="match status" value="8"/>
</dbReference>
<feature type="domain" description="MAM" evidence="4">
    <location>
        <begin position="788"/>
        <end position="949"/>
    </location>
</feature>